<dbReference type="AlphaFoldDB" id="A0A1X7IYC2"/>
<gene>
    <name evidence="4" type="ORF">SAMN06296010_1014</name>
</gene>
<reference evidence="5" key="1">
    <citation type="submission" date="2017-04" db="EMBL/GenBank/DDBJ databases">
        <authorList>
            <person name="Varghese N."/>
            <person name="Submissions S."/>
        </authorList>
    </citation>
    <scope>NUCLEOTIDE SEQUENCE [LARGE SCALE GENOMIC DNA]</scope>
    <source>
        <strain evidence="5">VKM Ac-2510</strain>
    </source>
</reference>
<dbReference type="GO" id="GO:0016747">
    <property type="term" value="F:acyltransferase activity, transferring groups other than amino-acyl groups"/>
    <property type="evidence" value="ECO:0007669"/>
    <property type="project" value="InterPro"/>
</dbReference>
<proteinExistence type="predicted"/>
<keyword evidence="1" id="KW-0808">Transferase</keyword>
<sequence>MPVHLVPMSPERFPAWLERSRDEYERDLIVTGESHDEARRHSAESMEGLFASGAPTALNAVFDLVDELERSVGYLWLGRSGSGAGNSGDDNSWWIWDVLVDEQHRGRGIGREAMNLAEEYARSQGARTLGLSVFAFNTAARTLYDSVGYEPVSVKMRKSL</sequence>
<dbReference type="PANTHER" id="PTHR43877">
    <property type="entry name" value="AMINOALKYLPHOSPHONATE N-ACETYLTRANSFERASE-RELATED-RELATED"/>
    <property type="match status" value="1"/>
</dbReference>
<dbReference type="STRING" id="150121.SAMN06296010_1014"/>
<dbReference type="Proteomes" id="UP000193244">
    <property type="component" value="Unassembled WGS sequence"/>
</dbReference>
<organism evidence="4 5">
    <name type="scientific">Agreia pratensis</name>
    <dbReference type="NCBI Taxonomy" id="150121"/>
    <lineage>
        <taxon>Bacteria</taxon>
        <taxon>Bacillati</taxon>
        <taxon>Actinomycetota</taxon>
        <taxon>Actinomycetes</taxon>
        <taxon>Micrococcales</taxon>
        <taxon>Microbacteriaceae</taxon>
        <taxon>Agreia</taxon>
    </lineage>
</organism>
<dbReference type="Gene3D" id="3.40.630.30">
    <property type="match status" value="1"/>
</dbReference>
<dbReference type="EMBL" id="FXAY01000001">
    <property type="protein sequence ID" value="SMG20177.1"/>
    <property type="molecule type" value="Genomic_DNA"/>
</dbReference>
<dbReference type="InterPro" id="IPR000182">
    <property type="entry name" value="GNAT_dom"/>
</dbReference>
<feature type="domain" description="N-acetyltransferase" evidence="3">
    <location>
        <begin position="3"/>
        <end position="160"/>
    </location>
</feature>
<evidence type="ECO:0000256" key="1">
    <source>
        <dbReference type="ARBA" id="ARBA00022679"/>
    </source>
</evidence>
<name>A0A1X7IYC2_9MICO</name>
<evidence type="ECO:0000259" key="3">
    <source>
        <dbReference type="PROSITE" id="PS51186"/>
    </source>
</evidence>
<dbReference type="SUPFAM" id="SSF55729">
    <property type="entry name" value="Acyl-CoA N-acyltransferases (Nat)"/>
    <property type="match status" value="1"/>
</dbReference>
<evidence type="ECO:0000313" key="4">
    <source>
        <dbReference type="EMBL" id="SMG20177.1"/>
    </source>
</evidence>
<accession>A0A1X7IYC2</accession>
<protein>
    <submittedName>
        <fullName evidence="4">Ribosomal protein S18 acetylase RimI</fullName>
    </submittedName>
</protein>
<dbReference type="CDD" id="cd04301">
    <property type="entry name" value="NAT_SF"/>
    <property type="match status" value="1"/>
</dbReference>
<dbReference type="RefSeq" id="WP_085483478.1">
    <property type="nucleotide sequence ID" value="NZ_FXAY01000001.1"/>
</dbReference>
<dbReference type="Pfam" id="PF00583">
    <property type="entry name" value="Acetyltransf_1"/>
    <property type="match status" value="1"/>
</dbReference>
<keyword evidence="2" id="KW-0012">Acyltransferase</keyword>
<evidence type="ECO:0000256" key="2">
    <source>
        <dbReference type="ARBA" id="ARBA00023315"/>
    </source>
</evidence>
<dbReference type="InterPro" id="IPR050832">
    <property type="entry name" value="Bact_Acetyltransf"/>
</dbReference>
<keyword evidence="4" id="KW-0689">Ribosomal protein</keyword>
<keyword evidence="4" id="KW-0687">Ribonucleoprotein</keyword>
<dbReference type="InterPro" id="IPR016181">
    <property type="entry name" value="Acyl_CoA_acyltransferase"/>
</dbReference>
<evidence type="ECO:0000313" key="5">
    <source>
        <dbReference type="Proteomes" id="UP000193244"/>
    </source>
</evidence>
<dbReference type="GO" id="GO:0005840">
    <property type="term" value="C:ribosome"/>
    <property type="evidence" value="ECO:0007669"/>
    <property type="project" value="UniProtKB-KW"/>
</dbReference>
<dbReference type="PROSITE" id="PS51186">
    <property type="entry name" value="GNAT"/>
    <property type="match status" value="1"/>
</dbReference>
<dbReference type="PANTHER" id="PTHR43877:SF2">
    <property type="entry name" value="AMINOALKYLPHOSPHONATE N-ACETYLTRANSFERASE-RELATED"/>
    <property type="match status" value="1"/>
</dbReference>
<dbReference type="OrthoDB" id="3381976at2"/>
<keyword evidence="5" id="KW-1185">Reference proteome</keyword>